<organism evidence="4 5">
    <name type="scientific">Candidatus Merdivivens pullistercoris</name>
    <dbReference type="NCBI Taxonomy" id="2840873"/>
    <lineage>
        <taxon>Bacteria</taxon>
        <taxon>Pseudomonadati</taxon>
        <taxon>Bacteroidota</taxon>
        <taxon>Bacteroidia</taxon>
        <taxon>Bacteroidales</taxon>
        <taxon>Muribaculaceae</taxon>
        <taxon>Muribaculaceae incertae sedis</taxon>
        <taxon>Candidatus Merdivivens</taxon>
    </lineage>
</organism>
<dbReference type="GO" id="GO:0006779">
    <property type="term" value="P:porphyrin-containing compound biosynthetic process"/>
    <property type="evidence" value="ECO:0007669"/>
    <property type="project" value="InterPro"/>
</dbReference>
<dbReference type="SFLD" id="SFLDS00029">
    <property type="entry name" value="Radical_SAM"/>
    <property type="match status" value="1"/>
</dbReference>
<keyword evidence="2" id="KW-0349">Heme</keyword>
<dbReference type="EMBL" id="JADIME010000093">
    <property type="protein sequence ID" value="MBO8466071.1"/>
    <property type="molecule type" value="Genomic_DNA"/>
</dbReference>
<evidence type="ECO:0000259" key="3">
    <source>
        <dbReference type="PROSITE" id="PS51918"/>
    </source>
</evidence>
<dbReference type="NCBIfam" id="TIGR00539">
    <property type="entry name" value="hemN_rel"/>
    <property type="match status" value="1"/>
</dbReference>
<comment type="subcellular location">
    <subcellularLocation>
        <location evidence="2">Cytoplasm</location>
    </subcellularLocation>
</comment>
<keyword evidence="2" id="KW-0963">Cytoplasm</keyword>
<reference evidence="4" key="2">
    <citation type="journal article" date="2021" name="PeerJ">
        <title>Extensive microbial diversity within the chicken gut microbiome revealed by metagenomics and culture.</title>
        <authorList>
            <person name="Gilroy R."/>
            <person name="Ravi A."/>
            <person name="Getino M."/>
            <person name="Pursley I."/>
            <person name="Horton D.L."/>
            <person name="Alikhan N.F."/>
            <person name="Baker D."/>
            <person name="Gharbi K."/>
            <person name="Hall N."/>
            <person name="Watson M."/>
            <person name="Adriaenssens E.M."/>
            <person name="Foster-Nyarko E."/>
            <person name="Jarju S."/>
            <person name="Secka A."/>
            <person name="Antonio M."/>
            <person name="Oren A."/>
            <person name="Chaudhuri R.R."/>
            <person name="La Ragione R."/>
            <person name="Hildebrand F."/>
            <person name="Pallen M.J."/>
        </authorList>
    </citation>
    <scope>NUCLEOTIDE SEQUENCE</scope>
    <source>
        <strain evidence="4">10037</strain>
    </source>
</reference>
<dbReference type="GO" id="GO:0051539">
    <property type="term" value="F:4 iron, 4 sulfur cluster binding"/>
    <property type="evidence" value="ECO:0007669"/>
    <property type="project" value="UniProtKB-UniRule"/>
</dbReference>
<dbReference type="GO" id="GO:0046872">
    <property type="term" value="F:metal ion binding"/>
    <property type="evidence" value="ECO:0007669"/>
    <property type="project" value="UniProtKB-UniRule"/>
</dbReference>
<dbReference type="SFLD" id="SFLDG01065">
    <property type="entry name" value="anaerobic_coproporphyrinogen-I"/>
    <property type="match status" value="1"/>
</dbReference>
<evidence type="ECO:0000313" key="4">
    <source>
        <dbReference type="EMBL" id="MBO8466071.1"/>
    </source>
</evidence>
<keyword evidence="2" id="KW-0949">S-adenosyl-L-methionine</keyword>
<dbReference type="PANTHER" id="PTHR13932:SF5">
    <property type="entry name" value="RADICAL S-ADENOSYL METHIONINE DOMAIN-CONTAINING PROTEIN 1, MITOCHONDRIAL"/>
    <property type="match status" value="1"/>
</dbReference>
<dbReference type="PROSITE" id="PS51918">
    <property type="entry name" value="RADICAL_SAM"/>
    <property type="match status" value="1"/>
</dbReference>
<feature type="domain" description="Radical SAM core" evidence="3">
    <location>
        <begin position="1"/>
        <end position="239"/>
    </location>
</feature>
<dbReference type="SFLD" id="SFLDF00562">
    <property type="entry name" value="HemN-like__clustered_with_heat"/>
    <property type="match status" value="1"/>
</dbReference>
<dbReference type="CDD" id="cd01335">
    <property type="entry name" value="Radical_SAM"/>
    <property type="match status" value="1"/>
</dbReference>
<comment type="similarity">
    <text evidence="1">Belongs to the anaerobic coproporphyrinogen-III oxidase family. HemW subfamily.</text>
</comment>
<sequence length="369" mass="40901">MAGIYVHIPFCRRFCIYCDFYSELSFEESSESFLDALSGEIRSRSSWPCASEGIRTLYFGGGTPSLLSCSQFGRIMDALHGVFDLSALEEVTVEVNPDDICRKPSEWPGTLRKMGFNRVSMGVQSFDDGVLRWMNRRHDASEAVRAYEILRDAGFDNISIDLIFGFSGLDDVLWRDTIRSALSLPGGAPEHISAYSMSLEPGSALSEMNRSGRYSEPDEDDTARQYALLQSMLAGAGYEQYEVSNFSMPRKISRHNSSYWDGTPYIGFGPSAHSLTIDSQGRRVRSWNGSDLQAYLSGNSRGGYEILTDEEVSEENIMLGLRCASGASIPSSDADPLVAEGLLIPLSGGRYRIPADKFFISEYIIGRLL</sequence>
<dbReference type="GO" id="GO:0004109">
    <property type="term" value="F:coproporphyrinogen oxidase activity"/>
    <property type="evidence" value="ECO:0007669"/>
    <property type="project" value="InterPro"/>
</dbReference>
<dbReference type="InterPro" id="IPR034505">
    <property type="entry name" value="Coproporphyrinogen-III_oxidase"/>
</dbReference>
<reference evidence="4" key="1">
    <citation type="submission" date="2020-10" db="EMBL/GenBank/DDBJ databases">
        <authorList>
            <person name="Gilroy R."/>
        </authorList>
    </citation>
    <scope>NUCLEOTIDE SEQUENCE</scope>
    <source>
        <strain evidence="4">10037</strain>
    </source>
</reference>
<protein>
    <recommendedName>
        <fullName evidence="2">Heme chaperone HemW</fullName>
    </recommendedName>
</protein>
<evidence type="ECO:0000313" key="5">
    <source>
        <dbReference type="Proteomes" id="UP000823597"/>
    </source>
</evidence>
<dbReference type="AlphaFoldDB" id="A0A9D9I4Y8"/>
<dbReference type="GO" id="GO:0005737">
    <property type="term" value="C:cytoplasm"/>
    <property type="evidence" value="ECO:0007669"/>
    <property type="project" value="UniProtKB-SubCell"/>
</dbReference>
<gene>
    <name evidence="4" type="primary">hemW</name>
    <name evidence="4" type="ORF">IAB93_08800</name>
</gene>
<evidence type="ECO:0000256" key="2">
    <source>
        <dbReference type="RuleBase" id="RU364116"/>
    </source>
</evidence>
<keyword evidence="2" id="KW-0004">4Fe-4S</keyword>
<dbReference type="SMART" id="SM00729">
    <property type="entry name" value="Elp3"/>
    <property type="match status" value="1"/>
</dbReference>
<keyword evidence="2" id="KW-0143">Chaperone</keyword>
<comment type="caution">
    <text evidence="4">The sequence shown here is derived from an EMBL/GenBank/DDBJ whole genome shotgun (WGS) entry which is preliminary data.</text>
</comment>
<proteinExistence type="inferred from homology"/>
<comment type="function">
    <text evidence="2">Probably acts as a heme chaperone, transferring heme to an unknown acceptor. Binds one molecule of heme per monomer, possibly covalently. Binds 1 [4Fe-4S] cluster. The cluster is coordinated with 3 cysteines and an exchangeable S-adenosyl-L-methionine.</text>
</comment>
<dbReference type="SUPFAM" id="SSF102114">
    <property type="entry name" value="Radical SAM enzymes"/>
    <property type="match status" value="1"/>
</dbReference>
<dbReference type="PANTHER" id="PTHR13932">
    <property type="entry name" value="COPROPORPHYRINIGEN III OXIDASE"/>
    <property type="match status" value="1"/>
</dbReference>
<dbReference type="Proteomes" id="UP000823597">
    <property type="component" value="Unassembled WGS sequence"/>
</dbReference>
<name>A0A9D9I4Y8_9BACT</name>
<dbReference type="Gene3D" id="3.30.750.200">
    <property type="match status" value="1"/>
</dbReference>
<keyword evidence="2" id="KW-0479">Metal-binding</keyword>
<dbReference type="Pfam" id="PF04055">
    <property type="entry name" value="Radical_SAM"/>
    <property type="match status" value="1"/>
</dbReference>
<accession>A0A9D9I4Y8</accession>
<keyword evidence="2" id="KW-0408">Iron</keyword>
<dbReference type="InterPro" id="IPR007197">
    <property type="entry name" value="rSAM"/>
</dbReference>
<dbReference type="InterPro" id="IPR004559">
    <property type="entry name" value="HemW-like"/>
</dbReference>
<keyword evidence="2" id="KW-0411">Iron-sulfur</keyword>
<dbReference type="InterPro" id="IPR006638">
    <property type="entry name" value="Elp3/MiaA/NifB-like_rSAM"/>
</dbReference>
<dbReference type="InterPro" id="IPR058240">
    <property type="entry name" value="rSAM_sf"/>
</dbReference>
<evidence type="ECO:0000256" key="1">
    <source>
        <dbReference type="ARBA" id="ARBA00006100"/>
    </source>
</evidence>